<protein>
    <submittedName>
        <fullName evidence="1">Uncharacterized protein</fullName>
    </submittedName>
</protein>
<dbReference type="Proteomes" id="UP000681720">
    <property type="component" value="Unassembled WGS sequence"/>
</dbReference>
<comment type="caution">
    <text evidence="1">The sequence shown here is derived from an EMBL/GenBank/DDBJ whole genome shotgun (WGS) entry which is preliminary data.</text>
</comment>
<dbReference type="EMBL" id="CAJOBJ010350966">
    <property type="protein sequence ID" value="CAF5208103.1"/>
    <property type="molecule type" value="Genomic_DNA"/>
</dbReference>
<dbReference type="AlphaFoldDB" id="A0A8S3IX69"/>
<feature type="non-terminal residue" evidence="1">
    <location>
        <position position="77"/>
    </location>
</feature>
<accession>A0A8S3IX69</accession>
<gene>
    <name evidence="1" type="ORF">GIL414_LOCUS78869</name>
</gene>
<evidence type="ECO:0000313" key="2">
    <source>
        <dbReference type="Proteomes" id="UP000681720"/>
    </source>
</evidence>
<organism evidence="1 2">
    <name type="scientific">Rotaria magnacalcarata</name>
    <dbReference type="NCBI Taxonomy" id="392030"/>
    <lineage>
        <taxon>Eukaryota</taxon>
        <taxon>Metazoa</taxon>
        <taxon>Spiralia</taxon>
        <taxon>Gnathifera</taxon>
        <taxon>Rotifera</taxon>
        <taxon>Eurotatoria</taxon>
        <taxon>Bdelloidea</taxon>
        <taxon>Philodinida</taxon>
        <taxon>Philodinidae</taxon>
        <taxon>Rotaria</taxon>
    </lineage>
</organism>
<name>A0A8S3IX69_9BILA</name>
<proteinExistence type="predicted"/>
<sequence length="77" mass="8798">MSTESKSIQKARTSCINKRKADLSENDEDIVLNDDDGAIRNETNDEHKKSMENIENGEIVQYTSGWQARLGYYLLDT</sequence>
<reference evidence="1" key="1">
    <citation type="submission" date="2021-02" db="EMBL/GenBank/DDBJ databases">
        <authorList>
            <person name="Nowell W R."/>
        </authorList>
    </citation>
    <scope>NUCLEOTIDE SEQUENCE</scope>
</reference>
<evidence type="ECO:0000313" key="1">
    <source>
        <dbReference type="EMBL" id="CAF5208103.1"/>
    </source>
</evidence>